<comment type="caution">
    <text evidence="2">The sequence shown here is derived from an EMBL/GenBank/DDBJ whole genome shotgun (WGS) entry which is preliminary data.</text>
</comment>
<organism evidence="2 3">
    <name type="scientific">Stylosanthes scabra</name>
    <dbReference type="NCBI Taxonomy" id="79078"/>
    <lineage>
        <taxon>Eukaryota</taxon>
        <taxon>Viridiplantae</taxon>
        <taxon>Streptophyta</taxon>
        <taxon>Embryophyta</taxon>
        <taxon>Tracheophyta</taxon>
        <taxon>Spermatophyta</taxon>
        <taxon>Magnoliopsida</taxon>
        <taxon>eudicotyledons</taxon>
        <taxon>Gunneridae</taxon>
        <taxon>Pentapetalae</taxon>
        <taxon>rosids</taxon>
        <taxon>fabids</taxon>
        <taxon>Fabales</taxon>
        <taxon>Fabaceae</taxon>
        <taxon>Papilionoideae</taxon>
        <taxon>50 kb inversion clade</taxon>
        <taxon>dalbergioids sensu lato</taxon>
        <taxon>Dalbergieae</taxon>
        <taxon>Pterocarpus clade</taxon>
        <taxon>Stylosanthes</taxon>
    </lineage>
</organism>
<evidence type="ECO:0000313" key="3">
    <source>
        <dbReference type="Proteomes" id="UP001341840"/>
    </source>
</evidence>
<reference evidence="2 3" key="1">
    <citation type="journal article" date="2023" name="Plants (Basel)">
        <title>Bridging the Gap: Combining Genomics and Transcriptomics Approaches to Understand Stylosanthes scabra, an Orphan Legume from the Brazilian Caatinga.</title>
        <authorList>
            <person name="Ferreira-Neto J.R.C."/>
            <person name="da Silva M.D."/>
            <person name="Binneck E."/>
            <person name="de Melo N.F."/>
            <person name="da Silva R.H."/>
            <person name="de Melo A.L.T.M."/>
            <person name="Pandolfi V."/>
            <person name="Bustamante F.O."/>
            <person name="Brasileiro-Vidal A.C."/>
            <person name="Benko-Iseppon A.M."/>
        </authorList>
    </citation>
    <scope>NUCLEOTIDE SEQUENCE [LARGE SCALE GENOMIC DNA]</scope>
    <source>
        <tissue evidence="2">Leaves</tissue>
    </source>
</reference>
<dbReference type="Proteomes" id="UP001341840">
    <property type="component" value="Unassembled WGS sequence"/>
</dbReference>
<sequence length="80" mass="8915">MLAEEVAENLKEQVQVLLPEFDVNQIGPDYKVVDGVIVRPEPATDEQDNPEKPAVEGSEQVPASEGLHFPLREVYFVVEP</sequence>
<evidence type="ECO:0000256" key="1">
    <source>
        <dbReference type="SAM" id="MobiDB-lite"/>
    </source>
</evidence>
<accession>A0ABU6TQ31</accession>
<keyword evidence="3" id="KW-1185">Reference proteome</keyword>
<proteinExistence type="predicted"/>
<gene>
    <name evidence="2" type="ORF">PIB30_067724</name>
</gene>
<protein>
    <submittedName>
        <fullName evidence="2">Uncharacterized protein</fullName>
    </submittedName>
</protein>
<evidence type="ECO:0000313" key="2">
    <source>
        <dbReference type="EMBL" id="MED6149973.1"/>
    </source>
</evidence>
<dbReference type="EMBL" id="JASCZI010091333">
    <property type="protein sequence ID" value="MED6149973.1"/>
    <property type="molecule type" value="Genomic_DNA"/>
</dbReference>
<name>A0ABU6TQ31_9FABA</name>
<feature type="region of interest" description="Disordered" evidence="1">
    <location>
        <begin position="40"/>
        <end position="66"/>
    </location>
</feature>